<accession>A0A5S6QU87</accession>
<evidence type="ECO:0000313" key="3">
    <source>
        <dbReference type="WBParaSite" id="TMUE_3000010785.1"/>
    </source>
</evidence>
<dbReference type="WBParaSite" id="TMUE_3000010785.1">
    <property type="protein sequence ID" value="TMUE_3000010785.1"/>
    <property type="gene ID" value="WBGene00286613"/>
</dbReference>
<dbReference type="InterPro" id="IPR014023">
    <property type="entry name" value="Mononeg_RNA_pol_cat"/>
</dbReference>
<dbReference type="Proteomes" id="UP000046395">
    <property type="component" value="Unassembled WGS sequence"/>
</dbReference>
<proteinExistence type="predicted"/>
<protein>
    <submittedName>
        <fullName evidence="3">RdRp catalytic domain-containing protein</fullName>
    </submittedName>
</protein>
<dbReference type="GO" id="GO:0004482">
    <property type="term" value="F:mRNA 5'-cap (guanine-N7-)-methyltransferase activity"/>
    <property type="evidence" value="ECO:0007669"/>
    <property type="project" value="InterPro"/>
</dbReference>
<keyword evidence="2" id="KW-1185">Reference proteome</keyword>
<evidence type="ECO:0000313" key="2">
    <source>
        <dbReference type="Proteomes" id="UP000046395"/>
    </source>
</evidence>
<name>A0A5S6QU87_TRIMR</name>
<dbReference type="Pfam" id="PF00946">
    <property type="entry name" value="Mononeg_RNA_pol"/>
    <property type="match status" value="1"/>
</dbReference>
<dbReference type="AlphaFoldDB" id="A0A5S6QU87"/>
<feature type="domain" description="RdRp catalytic" evidence="1">
    <location>
        <begin position="4"/>
        <end position="76"/>
    </location>
</feature>
<reference evidence="3" key="1">
    <citation type="submission" date="2019-12" db="UniProtKB">
        <authorList>
            <consortium name="WormBaseParasite"/>
        </authorList>
    </citation>
    <scope>IDENTIFICATION</scope>
</reference>
<evidence type="ECO:0000259" key="1">
    <source>
        <dbReference type="Pfam" id="PF00946"/>
    </source>
</evidence>
<sequence>MLYLFHHDSKKEGEELILMLMQTRAFSPRFLNEIYWNSPSGARIGIVASVSHVRTIRNLAQRSHQGIDKTEQRRLITRVRNPSGNEMFQLDIGSLIGRLRRYNYRYTSSMLIQKKPSHSARKSIVCVLRLTGRDLLKP</sequence>
<dbReference type="GO" id="GO:0005524">
    <property type="term" value="F:ATP binding"/>
    <property type="evidence" value="ECO:0007669"/>
    <property type="project" value="InterPro"/>
</dbReference>
<organism evidence="2 3">
    <name type="scientific">Trichuris muris</name>
    <name type="common">Mouse whipworm</name>
    <dbReference type="NCBI Taxonomy" id="70415"/>
    <lineage>
        <taxon>Eukaryota</taxon>
        <taxon>Metazoa</taxon>
        <taxon>Ecdysozoa</taxon>
        <taxon>Nematoda</taxon>
        <taxon>Enoplea</taxon>
        <taxon>Dorylaimia</taxon>
        <taxon>Trichinellida</taxon>
        <taxon>Trichuridae</taxon>
        <taxon>Trichuris</taxon>
    </lineage>
</organism>
<dbReference type="GO" id="GO:0003968">
    <property type="term" value="F:RNA-directed RNA polymerase activity"/>
    <property type="evidence" value="ECO:0007669"/>
    <property type="project" value="InterPro"/>
</dbReference>